<feature type="transmembrane region" description="Helical" evidence="2">
    <location>
        <begin position="6"/>
        <end position="23"/>
    </location>
</feature>
<feature type="region of interest" description="Disordered" evidence="1">
    <location>
        <begin position="97"/>
        <end position="126"/>
    </location>
</feature>
<accession>A0A1L9WSY4</accession>
<dbReference type="GeneID" id="30979143"/>
<evidence type="ECO:0008006" key="5">
    <source>
        <dbReference type="Google" id="ProtNLM"/>
    </source>
</evidence>
<dbReference type="AlphaFoldDB" id="A0A1L9WSY4"/>
<dbReference type="EMBL" id="KV878978">
    <property type="protein sequence ID" value="OJJ99238.1"/>
    <property type="molecule type" value="Genomic_DNA"/>
</dbReference>
<name>A0A1L9WSY4_ASPA1</name>
<evidence type="ECO:0000256" key="2">
    <source>
        <dbReference type="SAM" id="Phobius"/>
    </source>
</evidence>
<evidence type="ECO:0000313" key="4">
    <source>
        <dbReference type="Proteomes" id="UP000184546"/>
    </source>
</evidence>
<dbReference type="VEuPathDB" id="FungiDB:ASPACDRAFT_79149"/>
<evidence type="ECO:0000256" key="1">
    <source>
        <dbReference type="SAM" id="MobiDB-lite"/>
    </source>
</evidence>
<gene>
    <name evidence="3" type="ORF">ASPACDRAFT_79149</name>
</gene>
<keyword evidence="4" id="KW-1185">Reference proteome</keyword>
<dbReference type="RefSeq" id="XP_020055578.1">
    <property type="nucleotide sequence ID" value="XM_020205329.1"/>
</dbReference>
<feature type="compositionally biased region" description="Basic and acidic residues" evidence="1">
    <location>
        <begin position="97"/>
        <end position="114"/>
    </location>
</feature>
<keyword evidence="2" id="KW-0812">Transmembrane</keyword>
<reference evidence="4" key="1">
    <citation type="journal article" date="2017" name="Genome Biol.">
        <title>Comparative genomics reveals high biological diversity and specific adaptations in the industrially and medically important fungal genus Aspergillus.</title>
        <authorList>
            <person name="de Vries R.P."/>
            <person name="Riley R."/>
            <person name="Wiebenga A."/>
            <person name="Aguilar-Osorio G."/>
            <person name="Amillis S."/>
            <person name="Uchima C.A."/>
            <person name="Anderluh G."/>
            <person name="Asadollahi M."/>
            <person name="Askin M."/>
            <person name="Barry K."/>
            <person name="Battaglia E."/>
            <person name="Bayram O."/>
            <person name="Benocci T."/>
            <person name="Braus-Stromeyer S.A."/>
            <person name="Caldana C."/>
            <person name="Canovas D."/>
            <person name="Cerqueira G.C."/>
            <person name="Chen F."/>
            <person name="Chen W."/>
            <person name="Choi C."/>
            <person name="Clum A."/>
            <person name="Dos Santos R.A."/>
            <person name="Damasio A.R."/>
            <person name="Diallinas G."/>
            <person name="Emri T."/>
            <person name="Fekete E."/>
            <person name="Flipphi M."/>
            <person name="Freyberg S."/>
            <person name="Gallo A."/>
            <person name="Gournas C."/>
            <person name="Habgood R."/>
            <person name="Hainaut M."/>
            <person name="Harispe M.L."/>
            <person name="Henrissat B."/>
            <person name="Hilden K.S."/>
            <person name="Hope R."/>
            <person name="Hossain A."/>
            <person name="Karabika E."/>
            <person name="Karaffa L."/>
            <person name="Karanyi Z."/>
            <person name="Krasevec N."/>
            <person name="Kuo A."/>
            <person name="Kusch H."/>
            <person name="LaButti K."/>
            <person name="Lagendijk E.L."/>
            <person name="Lapidus A."/>
            <person name="Levasseur A."/>
            <person name="Lindquist E."/>
            <person name="Lipzen A."/>
            <person name="Logrieco A.F."/>
            <person name="MacCabe A."/>
            <person name="Maekelae M.R."/>
            <person name="Malavazi I."/>
            <person name="Melin P."/>
            <person name="Meyer V."/>
            <person name="Mielnichuk N."/>
            <person name="Miskei M."/>
            <person name="Molnar A.P."/>
            <person name="Mule G."/>
            <person name="Ngan C.Y."/>
            <person name="Orejas M."/>
            <person name="Orosz E."/>
            <person name="Ouedraogo J.P."/>
            <person name="Overkamp K.M."/>
            <person name="Park H.-S."/>
            <person name="Perrone G."/>
            <person name="Piumi F."/>
            <person name="Punt P.J."/>
            <person name="Ram A.F."/>
            <person name="Ramon A."/>
            <person name="Rauscher S."/>
            <person name="Record E."/>
            <person name="Riano-Pachon D.M."/>
            <person name="Robert V."/>
            <person name="Roehrig J."/>
            <person name="Ruller R."/>
            <person name="Salamov A."/>
            <person name="Salih N.S."/>
            <person name="Samson R.A."/>
            <person name="Sandor E."/>
            <person name="Sanguinetti M."/>
            <person name="Schuetze T."/>
            <person name="Sepcic K."/>
            <person name="Shelest E."/>
            <person name="Sherlock G."/>
            <person name="Sophianopoulou V."/>
            <person name="Squina F.M."/>
            <person name="Sun H."/>
            <person name="Susca A."/>
            <person name="Todd R.B."/>
            <person name="Tsang A."/>
            <person name="Unkles S.E."/>
            <person name="van de Wiele N."/>
            <person name="van Rossen-Uffink D."/>
            <person name="Oliveira J.V."/>
            <person name="Vesth T.C."/>
            <person name="Visser J."/>
            <person name="Yu J.-H."/>
            <person name="Zhou M."/>
            <person name="Andersen M.R."/>
            <person name="Archer D.B."/>
            <person name="Baker S.E."/>
            <person name="Benoit I."/>
            <person name="Brakhage A.A."/>
            <person name="Braus G.H."/>
            <person name="Fischer R."/>
            <person name="Frisvad J.C."/>
            <person name="Goldman G.H."/>
            <person name="Houbraken J."/>
            <person name="Oakley B."/>
            <person name="Pocsi I."/>
            <person name="Scazzocchio C."/>
            <person name="Seiboth B."/>
            <person name="vanKuyk P.A."/>
            <person name="Wortman J."/>
            <person name="Dyer P.S."/>
            <person name="Grigoriev I.V."/>
        </authorList>
    </citation>
    <scope>NUCLEOTIDE SEQUENCE [LARGE SCALE GENOMIC DNA]</scope>
    <source>
        <strain evidence="4">ATCC 16872 / CBS 172.66 / WB 5094</strain>
    </source>
</reference>
<dbReference type="OrthoDB" id="5355126at2759"/>
<keyword evidence="2" id="KW-1133">Transmembrane helix</keyword>
<sequence>MAQSRTGVYAAVAALGLGGYYLYRAGGDPKAATQEVKHDAHLARLNAPTGNQAEKAGEKAGYEARLNVDHAVDSARAEAKNQASRLEQIRQDTTAELKSGAEKIESKVEEKASEAKGALSGWFGKK</sequence>
<organism evidence="3 4">
    <name type="scientific">Aspergillus aculeatus (strain ATCC 16872 / CBS 172.66 / WB 5094)</name>
    <dbReference type="NCBI Taxonomy" id="690307"/>
    <lineage>
        <taxon>Eukaryota</taxon>
        <taxon>Fungi</taxon>
        <taxon>Dikarya</taxon>
        <taxon>Ascomycota</taxon>
        <taxon>Pezizomycotina</taxon>
        <taxon>Eurotiomycetes</taxon>
        <taxon>Eurotiomycetidae</taxon>
        <taxon>Eurotiales</taxon>
        <taxon>Aspergillaceae</taxon>
        <taxon>Aspergillus</taxon>
        <taxon>Aspergillus subgen. Circumdati</taxon>
    </lineage>
</organism>
<dbReference type="Proteomes" id="UP000184546">
    <property type="component" value="Unassembled WGS sequence"/>
</dbReference>
<evidence type="ECO:0000313" key="3">
    <source>
        <dbReference type="EMBL" id="OJJ99238.1"/>
    </source>
</evidence>
<dbReference type="OMA" id="KHQMRID"/>
<protein>
    <recommendedName>
        <fullName evidence="5">Calcofluor white hypersensitive protein</fullName>
    </recommendedName>
</protein>
<keyword evidence="2" id="KW-0472">Membrane</keyword>
<proteinExistence type="predicted"/>